<dbReference type="EMBL" id="KQ474076">
    <property type="protein sequence ID" value="KPV76391.1"/>
    <property type="molecule type" value="Genomic_DNA"/>
</dbReference>
<feature type="compositionally biased region" description="Low complexity" evidence="1">
    <location>
        <begin position="543"/>
        <end position="555"/>
    </location>
</feature>
<keyword evidence="4" id="KW-1185">Reference proteome</keyword>
<dbReference type="GeneID" id="28974550"/>
<gene>
    <name evidence="3" type="ORF">RHOBADRAFT_42722</name>
</gene>
<sequence length="927" mass="96306">MADPPLALTYVAPALNLPPWLSYTSSPTATILAAYTVATLAADGVPTLITGAVEITRYETVLLQLAITVDSAADVRGQDLGDLYTTAGGTETETVVNEYGGTRRFTLGAGETSAAAAPTSPSATATPSRASATTSPAVALNRLKTDIFSTVSYDKLKGGAGRCPFIRQASSSVFIVGVGVCNEGVVAGPASRLEPVERFGLGLVCLSATSSAATPTTNLVSSSSPSSITPSSSSPVDSTNASSSSLPSSAADASAARSGSLTGSQLAAAIAAPICFFFLVIALLLLCCCCARRRRRRRADRGLAEEHGLLGGAGAGAGGGGRHGSPSGIMWEWVPHRRPSEPNGRTSRASIRSVLSRATGGLLGGAAGRSTRSGSTPGSSPRDARERGFLASSGGNATSEERAALGPGQYGPAGEADVAEGVGPSTPLLGVESPERSSPEEPSRSPRVHYLDFNARPTVAVPFEDVDLASPRPDAAGSFGSPPREMQQTRTRPVALPLLPPIPSTNGALRLSTLYDPPVITHLPPSPSSYEPPPLGAPRRLDVSSGDLDDVSSMSDGHKRDTRLGYLSWTQGGGGESDNERAVSGYGPELTPPQTPEDEEPGLRVGGDDDDDSLDGGPMLSTRPGALRRSFSSELSETGVPDSALFLNDPRWTGARQPSPPPFSSFEPTATSSISYDPPIFIHRQAPHDVEVGLRPQSHPRHSATSGTTDSLSRYDDGSSLAPSAFPLDSPLVYPSPRFGVPHLASASAVSASRNRTVGRERSVESGLSLERIAASFGSVKDGLGSGLGFDFGGEGGGSRRSVGRNREISTESMTDPFQHPYSSFQRRLPSLPSPANTPPRHPLHSRSSQSLRRPHSQPSLIFQSIPETSPEQGAATAAAVRRYVDPYADGEESLLDADEYGGGYGDAYVGGAKRWMGVSSRVSVEE</sequence>
<feature type="compositionally biased region" description="Low complexity" evidence="1">
    <location>
        <begin position="368"/>
        <end position="381"/>
    </location>
</feature>
<feature type="compositionally biased region" description="Pro residues" evidence="1">
    <location>
        <begin position="524"/>
        <end position="536"/>
    </location>
</feature>
<evidence type="ECO:0000313" key="3">
    <source>
        <dbReference type="EMBL" id="KPV76391.1"/>
    </source>
</evidence>
<dbReference type="RefSeq" id="XP_018272440.1">
    <property type="nucleotide sequence ID" value="XM_018414102.1"/>
</dbReference>
<protein>
    <recommendedName>
        <fullName evidence="5">Dystroglycan-type cadherin-like domain-containing protein</fullName>
    </recommendedName>
</protein>
<feature type="compositionally biased region" description="Polar residues" evidence="1">
    <location>
        <begin position="811"/>
        <end position="826"/>
    </location>
</feature>
<feature type="compositionally biased region" description="Gly residues" evidence="1">
    <location>
        <begin position="309"/>
        <end position="323"/>
    </location>
</feature>
<feature type="region of interest" description="Disordered" evidence="1">
    <location>
        <begin position="786"/>
        <end position="858"/>
    </location>
</feature>
<feature type="region of interest" description="Disordered" evidence="1">
    <location>
        <begin position="308"/>
        <end position="349"/>
    </location>
</feature>
<feature type="compositionally biased region" description="Gly residues" evidence="1">
    <location>
        <begin position="786"/>
        <end position="799"/>
    </location>
</feature>
<accession>A0A194SAG4</accession>
<proteinExistence type="predicted"/>
<feature type="region of interest" description="Disordered" evidence="1">
    <location>
        <begin position="695"/>
        <end position="718"/>
    </location>
</feature>
<feature type="compositionally biased region" description="Basic and acidic residues" evidence="1">
    <location>
        <begin position="433"/>
        <end position="444"/>
    </location>
</feature>
<feature type="compositionally biased region" description="Polar residues" evidence="1">
    <location>
        <begin position="703"/>
        <end position="712"/>
    </location>
</feature>
<name>A0A194SAG4_RHOGW</name>
<feature type="compositionally biased region" description="Low complexity" evidence="1">
    <location>
        <begin position="112"/>
        <end position="131"/>
    </location>
</feature>
<evidence type="ECO:0000313" key="4">
    <source>
        <dbReference type="Proteomes" id="UP000053890"/>
    </source>
</evidence>
<keyword evidence="2" id="KW-1133">Transmembrane helix</keyword>
<feature type="region of interest" description="Disordered" evidence="1">
    <location>
        <begin position="361"/>
        <end position="449"/>
    </location>
</feature>
<keyword evidence="2" id="KW-0812">Transmembrane</keyword>
<organism evidence="3 4">
    <name type="scientific">Rhodotorula graminis (strain WP1)</name>
    <dbReference type="NCBI Taxonomy" id="578459"/>
    <lineage>
        <taxon>Eukaryota</taxon>
        <taxon>Fungi</taxon>
        <taxon>Dikarya</taxon>
        <taxon>Basidiomycota</taxon>
        <taxon>Pucciniomycotina</taxon>
        <taxon>Microbotryomycetes</taxon>
        <taxon>Sporidiobolales</taxon>
        <taxon>Sporidiobolaceae</taxon>
        <taxon>Rhodotorula</taxon>
    </lineage>
</organism>
<reference evidence="3 4" key="1">
    <citation type="journal article" date="2015" name="Front. Microbiol.">
        <title>Genome sequence of the plant growth promoting endophytic yeast Rhodotorula graminis WP1.</title>
        <authorList>
            <person name="Firrincieli A."/>
            <person name="Otillar R."/>
            <person name="Salamov A."/>
            <person name="Schmutz J."/>
            <person name="Khan Z."/>
            <person name="Redman R.S."/>
            <person name="Fleck N.D."/>
            <person name="Lindquist E."/>
            <person name="Grigoriev I.V."/>
            <person name="Doty S.L."/>
        </authorList>
    </citation>
    <scope>NUCLEOTIDE SEQUENCE [LARGE SCALE GENOMIC DNA]</scope>
    <source>
        <strain evidence="3 4">WP1</strain>
    </source>
</reference>
<evidence type="ECO:0008006" key="5">
    <source>
        <dbReference type="Google" id="ProtNLM"/>
    </source>
</evidence>
<evidence type="ECO:0000256" key="2">
    <source>
        <dbReference type="SAM" id="Phobius"/>
    </source>
</evidence>
<feature type="compositionally biased region" description="Polar residues" evidence="1">
    <location>
        <begin position="846"/>
        <end position="858"/>
    </location>
</feature>
<evidence type="ECO:0000256" key="1">
    <source>
        <dbReference type="SAM" id="MobiDB-lite"/>
    </source>
</evidence>
<feature type="region of interest" description="Disordered" evidence="1">
    <location>
        <begin position="111"/>
        <end position="131"/>
    </location>
</feature>
<dbReference type="Proteomes" id="UP000053890">
    <property type="component" value="Unassembled WGS sequence"/>
</dbReference>
<feature type="compositionally biased region" description="Pro residues" evidence="1">
    <location>
        <begin position="832"/>
        <end position="841"/>
    </location>
</feature>
<dbReference type="AlphaFoldDB" id="A0A194SAG4"/>
<feature type="transmembrane region" description="Helical" evidence="2">
    <location>
        <begin position="266"/>
        <end position="291"/>
    </location>
</feature>
<feature type="region of interest" description="Disordered" evidence="1">
    <location>
        <begin position="520"/>
        <end position="642"/>
    </location>
</feature>
<feature type="region of interest" description="Disordered" evidence="1">
    <location>
        <begin position="215"/>
        <end position="249"/>
    </location>
</feature>
<feature type="region of interest" description="Disordered" evidence="1">
    <location>
        <begin position="468"/>
        <end position="490"/>
    </location>
</feature>
<dbReference type="OrthoDB" id="2530159at2759"/>
<dbReference type="STRING" id="578459.A0A194SAG4"/>
<keyword evidence="2" id="KW-0472">Membrane</keyword>